<dbReference type="OrthoDB" id="9811306at2"/>
<sequence length="232" mass="26132">MSKLDFSTVLAISIHDMKNSLNLLLGSLDDLLEAEQQRPCVDSERLALLRYEVRRVNDTLIQLLALYRSVKGIYQPQFMPVSVHDLLESYWLNNKALMDYRRVECIVECDPDLVWTLDRYLVNSLLENVVNNTVRYTRQRIHMSARMDGHWLVIRVDDDGPGFPKAMLGRQALREGARLDPQQGRTGLGLYFCALVADLHAGDDGGSGFVELSNGGELGGGCFTLRLPPLPL</sequence>
<evidence type="ECO:0000256" key="7">
    <source>
        <dbReference type="ARBA" id="ARBA00023012"/>
    </source>
</evidence>
<feature type="domain" description="Histidine kinase" evidence="8">
    <location>
        <begin position="12"/>
        <end position="231"/>
    </location>
</feature>
<evidence type="ECO:0000256" key="3">
    <source>
        <dbReference type="ARBA" id="ARBA00022679"/>
    </source>
</evidence>
<dbReference type="GO" id="GO:0004673">
    <property type="term" value="F:protein histidine kinase activity"/>
    <property type="evidence" value="ECO:0007669"/>
    <property type="project" value="UniProtKB-EC"/>
</dbReference>
<keyword evidence="3" id="KW-0808">Transferase</keyword>
<dbReference type="PANTHER" id="PTHR42878:SF7">
    <property type="entry name" value="SENSOR HISTIDINE KINASE GLRK"/>
    <property type="match status" value="1"/>
</dbReference>
<dbReference type="InterPro" id="IPR004358">
    <property type="entry name" value="Sig_transdc_His_kin-like_C"/>
</dbReference>
<organism evidence="9 10">
    <name type="scientific">Ectothiorhodospira magna</name>
    <dbReference type="NCBI Taxonomy" id="867345"/>
    <lineage>
        <taxon>Bacteria</taxon>
        <taxon>Pseudomonadati</taxon>
        <taxon>Pseudomonadota</taxon>
        <taxon>Gammaproteobacteria</taxon>
        <taxon>Chromatiales</taxon>
        <taxon>Ectothiorhodospiraceae</taxon>
        <taxon>Ectothiorhodospira</taxon>
    </lineage>
</organism>
<dbReference type="Pfam" id="PF02518">
    <property type="entry name" value="HATPase_c"/>
    <property type="match status" value="1"/>
</dbReference>
<dbReference type="GO" id="GO:0030295">
    <property type="term" value="F:protein kinase activator activity"/>
    <property type="evidence" value="ECO:0007669"/>
    <property type="project" value="TreeGrafter"/>
</dbReference>
<keyword evidence="5 9" id="KW-0418">Kinase</keyword>
<dbReference type="GO" id="GO:0005524">
    <property type="term" value="F:ATP binding"/>
    <property type="evidence" value="ECO:0007669"/>
    <property type="project" value="UniProtKB-KW"/>
</dbReference>
<dbReference type="STRING" id="867345.SAMN05421693_11454"/>
<dbReference type="Gene3D" id="3.30.565.10">
    <property type="entry name" value="Histidine kinase-like ATPase, C-terminal domain"/>
    <property type="match status" value="1"/>
</dbReference>
<keyword evidence="7" id="KW-0902">Two-component regulatory system</keyword>
<dbReference type="Proteomes" id="UP000199496">
    <property type="component" value="Unassembled WGS sequence"/>
</dbReference>
<keyword evidence="4" id="KW-0547">Nucleotide-binding</keyword>
<dbReference type="InterPro" id="IPR005467">
    <property type="entry name" value="His_kinase_dom"/>
</dbReference>
<evidence type="ECO:0000256" key="6">
    <source>
        <dbReference type="ARBA" id="ARBA00022840"/>
    </source>
</evidence>
<evidence type="ECO:0000256" key="1">
    <source>
        <dbReference type="ARBA" id="ARBA00000085"/>
    </source>
</evidence>
<dbReference type="GO" id="GO:0000156">
    <property type="term" value="F:phosphorelay response regulator activity"/>
    <property type="evidence" value="ECO:0007669"/>
    <property type="project" value="TreeGrafter"/>
</dbReference>
<dbReference type="PANTHER" id="PTHR42878">
    <property type="entry name" value="TWO-COMPONENT HISTIDINE KINASE"/>
    <property type="match status" value="1"/>
</dbReference>
<dbReference type="InterPro" id="IPR050351">
    <property type="entry name" value="BphY/WalK/GraS-like"/>
</dbReference>
<reference evidence="9 10" key="1">
    <citation type="submission" date="2016-10" db="EMBL/GenBank/DDBJ databases">
        <authorList>
            <person name="de Groot N.N."/>
        </authorList>
    </citation>
    <scope>NUCLEOTIDE SEQUENCE [LARGE SCALE GENOMIC DNA]</scope>
    <source>
        <strain evidence="9 10">B7-7</strain>
    </source>
</reference>
<dbReference type="AlphaFoldDB" id="A0A1H9CNC1"/>
<dbReference type="RefSeq" id="WP_090206511.1">
    <property type="nucleotide sequence ID" value="NZ_FOFO01000014.1"/>
</dbReference>
<evidence type="ECO:0000256" key="4">
    <source>
        <dbReference type="ARBA" id="ARBA00022741"/>
    </source>
</evidence>
<keyword evidence="6" id="KW-0067">ATP-binding</keyword>
<evidence type="ECO:0000313" key="9">
    <source>
        <dbReference type="EMBL" id="SEQ02163.1"/>
    </source>
</evidence>
<proteinExistence type="predicted"/>
<dbReference type="InterPro" id="IPR036890">
    <property type="entry name" value="HATPase_C_sf"/>
</dbReference>
<dbReference type="PROSITE" id="PS50109">
    <property type="entry name" value="HIS_KIN"/>
    <property type="match status" value="1"/>
</dbReference>
<gene>
    <name evidence="9" type="ORF">SAMN05421693_11454</name>
</gene>
<evidence type="ECO:0000313" key="10">
    <source>
        <dbReference type="Proteomes" id="UP000199496"/>
    </source>
</evidence>
<evidence type="ECO:0000259" key="8">
    <source>
        <dbReference type="PROSITE" id="PS50109"/>
    </source>
</evidence>
<comment type="catalytic activity">
    <reaction evidence="1">
        <text>ATP + protein L-histidine = ADP + protein N-phospho-L-histidine.</text>
        <dbReference type="EC" id="2.7.13.3"/>
    </reaction>
</comment>
<dbReference type="SUPFAM" id="SSF55874">
    <property type="entry name" value="ATPase domain of HSP90 chaperone/DNA topoisomerase II/histidine kinase"/>
    <property type="match status" value="1"/>
</dbReference>
<dbReference type="InterPro" id="IPR003594">
    <property type="entry name" value="HATPase_dom"/>
</dbReference>
<accession>A0A1H9CNC1</accession>
<evidence type="ECO:0000256" key="2">
    <source>
        <dbReference type="ARBA" id="ARBA00012438"/>
    </source>
</evidence>
<dbReference type="GO" id="GO:0007234">
    <property type="term" value="P:osmosensory signaling via phosphorelay pathway"/>
    <property type="evidence" value="ECO:0007669"/>
    <property type="project" value="TreeGrafter"/>
</dbReference>
<dbReference type="EMBL" id="FOFO01000014">
    <property type="protein sequence ID" value="SEQ02163.1"/>
    <property type="molecule type" value="Genomic_DNA"/>
</dbReference>
<dbReference type="PRINTS" id="PR00344">
    <property type="entry name" value="BCTRLSENSOR"/>
</dbReference>
<evidence type="ECO:0000256" key="5">
    <source>
        <dbReference type="ARBA" id="ARBA00022777"/>
    </source>
</evidence>
<name>A0A1H9CNC1_9GAMM</name>
<dbReference type="EC" id="2.7.13.3" evidence="2"/>
<protein>
    <recommendedName>
        <fullName evidence="2">histidine kinase</fullName>
        <ecNumber evidence="2">2.7.13.3</ecNumber>
    </recommendedName>
</protein>
<keyword evidence="10" id="KW-1185">Reference proteome</keyword>
<dbReference type="SMART" id="SM00387">
    <property type="entry name" value="HATPase_c"/>
    <property type="match status" value="1"/>
</dbReference>